<dbReference type="GO" id="GO:0016787">
    <property type="term" value="F:hydrolase activity"/>
    <property type="evidence" value="ECO:0007669"/>
    <property type="project" value="InterPro"/>
</dbReference>
<dbReference type="InterPro" id="IPR029052">
    <property type="entry name" value="Metallo-depent_PP-like"/>
</dbReference>
<dbReference type="NCBIfam" id="TIGR04123">
    <property type="entry name" value="P_estr_lig_assc"/>
    <property type="match status" value="1"/>
</dbReference>
<dbReference type="EMBL" id="FOJB01000001">
    <property type="protein sequence ID" value="SEW09338.1"/>
    <property type="molecule type" value="Genomic_DNA"/>
</dbReference>
<proteinExistence type="predicted"/>
<name>A0A1I0P582_9RHOB</name>
<evidence type="ECO:0000259" key="1">
    <source>
        <dbReference type="Pfam" id="PF00149"/>
    </source>
</evidence>
<organism evidence="2 3">
    <name type="scientific">Aliiroseovarius sediminilitoris</name>
    <dbReference type="NCBI Taxonomy" id="1173584"/>
    <lineage>
        <taxon>Bacteria</taxon>
        <taxon>Pseudomonadati</taxon>
        <taxon>Pseudomonadota</taxon>
        <taxon>Alphaproteobacteria</taxon>
        <taxon>Rhodobacterales</taxon>
        <taxon>Paracoccaceae</taxon>
        <taxon>Aliiroseovarius</taxon>
    </lineage>
</organism>
<accession>A0A1I0P582</accession>
<dbReference type="STRING" id="1173584.SAMN05444851_1351"/>
<evidence type="ECO:0000313" key="3">
    <source>
        <dbReference type="Proteomes" id="UP000199650"/>
    </source>
</evidence>
<dbReference type="PIRSF" id="PIRSF000887">
    <property type="entry name" value="Pesterase_MJ0037"/>
    <property type="match status" value="1"/>
</dbReference>
<dbReference type="OrthoDB" id="9795838at2"/>
<dbReference type="InterPro" id="IPR024173">
    <property type="entry name" value="Pesterase_MJ0037-like"/>
</dbReference>
<sequence length="220" mass="24536">MKGYEFIFTGVKLTLLSSGALWWPEVKILCVSDLHLGKSERMARSGGAILPPYETRDTLHKLETDIEATGARTIVCLGDSFDDLEASANLPEDEALWLTRLMAGRRWVWIEGNHDPGPIEFAGTHLAELLQPPLHFRHIARVGASGEITGHFHPKAQLHFKGRTVSRRCMLFDGDRVIMPSYGTYTGGLRTDNSVLSRLMRREAIAVLLGEPPQPIPMPR</sequence>
<dbReference type="Gene3D" id="3.60.21.10">
    <property type="match status" value="1"/>
</dbReference>
<dbReference type="SUPFAM" id="SSF56300">
    <property type="entry name" value="Metallo-dependent phosphatases"/>
    <property type="match status" value="1"/>
</dbReference>
<gene>
    <name evidence="2" type="ORF">SAMN05444851_1351</name>
</gene>
<evidence type="ECO:0000313" key="2">
    <source>
        <dbReference type="EMBL" id="SEW09338.1"/>
    </source>
</evidence>
<dbReference type="AlphaFoldDB" id="A0A1I0P582"/>
<reference evidence="2 3" key="1">
    <citation type="submission" date="2016-10" db="EMBL/GenBank/DDBJ databases">
        <authorList>
            <person name="de Groot N.N."/>
        </authorList>
    </citation>
    <scope>NUCLEOTIDE SEQUENCE [LARGE SCALE GENOMIC DNA]</scope>
    <source>
        <strain evidence="2 3">DSM 29439</strain>
    </source>
</reference>
<feature type="domain" description="Calcineurin-like phosphoesterase" evidence="1">
    <location>
        <begin position="27"/>
        <end position="124"/>
    </location>
</feature>
<dbReference type="InterPro" id="IPR026336">
    <property type="entry name" value="PdeM-like"/>
</dbReference>
<protein>
    <submittedName>
        <fullName evidence="2">Putative phosphoesterase</fullName>
    </submittedName>
</protein>
<dbReference type="Proteomes" id="UP000199650">
    <property type="component" value="Unassembled WGS sequence"/>
</dbReference>
<dbReference type="Pfam" id="PF00149">
    <property type="entry name" value="Metallophos"/>
    <property type="match status" value="1"/>
</dbReference>
<dbReference type="InterPro" id="IPR004843">
    <property type="entry name" value="Calcineurin-like_PHP"/>
</dbReference>
<dbReference type="RefSeq" id="WP_091429321.1">
    <property type="nucleotide sequence ID" value="NZ_FOJB01000001.1"/>
</dbReference>
<keyword evidence="3" id="KW-1185">Reference proteome</keyword>
<dbReference type="PANTHER" id="PTHR39323:SF1">
    <property type="entry name" value="BLR1149 PROTEIN"/>
    <property type="match status" value="1"/>
</dbReference>
<dbReference type="PANTHER" id="PTHR39323">
    <property type="entry name" value="BLR1149 PROTEIN"/>
    <property type="match status" value="1"/>
</dbReference>